<dbReference type="VEuPathDB" id="TrichDB:TVAG_070180"/>
<evidence type="ECO:0000313" key="2">
    <source>
        <dbReference type="Proteomes" id="UP000001542"/>
    </source>
</evidence>
<keyword evidence="2" id="KW-1185">Reference proteome</keyword>
<reference evidence="1" key="1">
    <citation type="submission" date="2006-10" db="EMBL/GenBank/DDBJ databases">
        <authorList>
            <person name="Amadeo P."/>
            <person name="Zhao Q."/>
            <person name="Wortman J."/>
            <person name="Fraser-Liggett C."/>
            <person name="Carlton J."/>
        </authorList>
    </citation>
    <scope>NUCLEOTIDE SEQUENCE</scope>
    <source>
        <strain evidence="1">G3</strain>
    </source>
</reference>
<dbReference type="AlphaFoldDB" id="A2FU75"/>
<reference evidence="1" key="2">
    <citation type="journal article" date="2007" name="Science">
        <title>Draft genome sequence of the sexually transmitted pathogen Trichomonas vaginalis.</title>
        <authorList>
            <person name="Carlton J.M."/>
            <person name="Hirt R.P."/>
            <person name="Silva J.C."/>
            <person name="Delcher A.L."/>
            <person name="Schatz M."/>
            <person name="Zhao Q."/>
            <person name="Wortman J.R."/>
            <person name="Bidwell S.L."/>
            <person name="Alsmark U.C.M."/>
            <person name="Besteiro S."/>
            <person name="Sicheritz-Ponten T."/>
            <person name="Noel C.J."/>
            <person name="Dacks J.B."/>
            <person name="Foster P.G."/>
            <person name="Simillion C."/>
            <person name="Van de Peer Y."/>
            <person name="Miranda-Saavedra D."/>
            <person name="Barton G.J."/>
            <person name="Westrop G.D."/>
            <person name="Mueller S."/>
            <person name="Dessi D."/>
            <person name="Fiori P.L."/>
            <person name="Ren Q."/>
            <person name="Paulsen I."/>
            <person name="Zhang H."/>
            <person name="Bastida-Corcuera F.D."/>
            <person name="Simoes-Barbosa A."/>
            <person name="Brown M.T."/>
            <person name="Hayes R.D."/>
            <person name="Mukherjee M."/>
            <person name="Okumura C.Y."/>
            <person name="Schneider R."/>
            <person name="Smith A.J."/>
            <person name="Vanacova S."/>
            <person name="Villalvazo M."/>
            <person name="Haas B.J."/>
            <person name="Pertea M."/>
            <person name="Feldblyum T.V."/>
            <person name="Utterback T.R."/>
            <person name="Shu C.L."/>
            <person name="Osoegawa K."/>
            <person name="de Jong P.J."/>
            <person name="Hrdy I."/>
            <person name="Horvathova L."/>
            <person name="Zubacova Z."/>
            <person name="Dolezal P."/>
            <person name="Malik S.B."/>
            <person name="Logsdon J.M. Jr."/>
            <person name="Henze K."/>
            <person name="Gupta A."/>
            <person name="Wang C.C."/>
            <person name="Dunne R.L."/>
            <person name="Upcroft J.A."/>
            <person name="Upcroft P."/>
            <person name="White O."/>
            <person name="Salzberg S.L."/>
            <person name="Tang P."/>
            <person name="Chiu C.-H."/>
            <person name="Lee Y.-S."/>
            <person name="Embley T.M."/>
            <person name="Coombs G.H."/>
            <person name="Mottram J.C."/>
            <person name="Tachezy J."/>
            <person name="Fraser-Liggett C.M."/>
            <person name="Johnson P.J."/>
        </authorList>
    </citation>
    <scope>NUCLEOTIDE SEQUENCE [LARGE SCALE GENOMIC DNA]</scope>
    <source>
        <strain evidence="1">G3</strain>
    </source>
</reference>
<dbReference type="SUPFAM" id="SSF48403">
    <property type="entry name" value="Ankyrin repeat"/>
    <property type="match status" value="1"/>
</dbReference>
<name>A2FU75_TRIV3</name>
<dbReference type="VEuPathDB" id="TrichDB:TVAGG3_0705820"/>
<sequence>MSKDGSKQYDDFIDAYDKIFHVKSVETIKDTYNLITDVLINKYKMSTYDILVSIVKAVRYNYRSFLIYCAILHDFLIKNPITDKEANKLTAMASYNFLSFTKDDDDVYQLEVRYSLDSIYPLDDTVESFIMDDQIDRFKEYVSNNSLDRIRVLISDDEQLTPIEACAYFGSVNIFTFLTTNLHHKISPRCLQYSLIGGNTELLMNA</sequence>
<dbReference type="EMBL" id="DS114029">
    <property type="protein sequence ID" value="EAX91536.1"/>
    <property type="molecule type" value="Genomic_DNA"/>
</dbReference>
<dbReference type="KEGG" id="tva:4749238"/>
<organism evidence="1 2">
    <name type="scientific">Trichomonas vaginalis (strain ATCC PRA-98 / G3)</name>
    <dbReference type="NCBI Taxonomy" id="412133"/>
    <lineage>
        <taxon>Eukaryota</taxon>
        <taxon>Metamonada</taxon>
        <taxon>Parabasalia</taxon>
        <taxon>Trichomonadida</taxon>
        <taxon>Trichomonadidae</taxon>
        <taxon>Trichomonas</taxon>
    </lineage>
</organism>
<protein>
    <recommendedName>
        <fullName evidence="3">DUF3447 domain-containing protein</fullName>
    </recommendedName>
</protein>
<proteinExistence type="predicted"/>
<dbReference type="PANTHER" id="PTHR24182:SF13">
    <property type="entry name" value="LD18443P"/>
    <property type="match status" value="1"/>
</dbReference>
<gene>
    <name evidence="1" type="ORF">TVAG_376470</name>
</gene>
<accession>A2FU75</accession>
<dbReference type="RefSeq" id="XP_001304466.1">
    <property type="nucleotide sequence ID" value="XM_001304465.1"/>
</dbReference>
<dbReference type="PANTHER" id="PTHR24182">
    <property type="entry name" value="ANKYRIN REPEAT AND SOCS BOX CONTAINING 4"/>
    <property type="match status" value="1"/>
</dbReference>
<evidence type="ECO:0008006" key="3">
    <source>
        <dbReference type="Google" id="ProtNLM"/>
    </source>
</evidence>
<dbReference type="Proteomes" id="UP000001542">
    <property type="component" value="Unassembled WGS sequence"/>
</dbReference>
<dbReference type="InParanoid" id="A2FU75"/>
<dbReference type="InterPro" id="IPR036770">
    <property type="entry name" value="Ankyrin_rpt-contain_sf"/>
</dbReference>
<evidence type="ECO:0000313" key="1">
    <source>
        <dbReference type="EMBL" id="EAX91536.1"/>
    </source>
</evidence>